<keyword evidence="1" id="KW-0378">Hydrolase</keyword>
<evidence type="ECO:0000313" key="1">
    <source>
        <dbReference type="EMBL" id="TQM69769.1"/>
    </source>
</evidence>
<dbReference type="AlphaFoldDB" id="A0A543IGR6"/>
<dbReference type="PANTHER" id="PTHR31793:SF24">
    <property type="entry name" value="LONG-CHAIN ACYL-COA THIOESTERASE FADM"/>
    <property type="match status" value="1"/>
</dbReference>
<dbReference type="InterPro" id="IPR050563">
    <property type="entry name" value="4-hydroxybenzoyl-CoA_TE"/>
</dbReference>
<reference evidence="1 2" key="1">
    <citation type="submission" date="2019-06" db="EMBL/GenBank/DDBJ databases">
        <title>Sequencing the genomes of 1000 actinobacteria strains.</title>
        <authorList>
            <person name="Klenk H.-P."/>
        </authorList>
    </citation>
    <scope>NUCLEOTIDE SEQUENCE [LARGE SCALE GENOMIC DNA]</scope>
    <source>
        <strain evidence="1 2">DSM 45043</strain>
    </source>
</reference>
<dbReference type="Proteomes" id="UP000316706">
    <property type="component" value="Unassembled WGS sequence"/>
</dbReference>
<evidence type="ECO:0000313" key="2">
    <source>
        <dbReference type="Proteomes" id="UP000316706"/>
    </source>
</evidence>
<protein>
    <submittedName>
        <fullName evidence="1">Acyl-CoA thioester hydrolase</fullName>
    </submittedName>
</protein>
<dbReference type="Gene3D" id="3.10.129.10">
    <property type="entry name" value="Hotdog Thioesterase"/>
    <property type="match status" value="1"/>
</dbReference>
<dbReference type="GO" id="GO:0047617">
    <property type="term" value="F:fatty acyl-CoA hydrolase activity"/>
    <property type="evidence" value="ECO:0007669"/>
    <property type="project" value="TreeGrafter"/>
</dbReference>
<dbReference type="SUPFAM" id="SSF54637">
    <property type="entry name" value="Thioesterase/thiol ester dehydrase-isomerase"/>
    <property type="match status" value="1"/>
</dbReference>
<keyword evidence="2" id="KW-1185">Reference proteome</keyword>
<sequence length="150" mass="16675">MTGAPFSVRLQVRVYEIDPQLHLNGAVYLQYADHARYECVRAAGVSVEALLGDGMGPVNLETVIRYHNELRAGDEVDVTCEWKWGTGKTYRVEKVFRRMDGEIAAEVGHVSGLIDLDERRLVPDPAGKWLDRATRPELLGLPAPETTPAC</sequence>
<name>A0A543IGR6_9ACTN</name>
<dbReference type="Pfam" id="PF13279">
    <property type="entry name" value="4HBT_2"/>
    <property type="match status" value="1"/>
</dbReference>
<dbReference type="EMBL" id="VFPO01000001">
    <property type="protein sequence ID" value="TQM69769.1"/>
    <property type="molecule type" value="Genomic_DNA"/>
</dbReference>
<accession>A0A543IGR6</accession>
<gene>
    <name evidence="1" type="ORF">FHX41_3479</name>
</gene>
<dbReference type="PANTHER" id="PTHR31793">
    <property type="entry name" value="4-HYDROXYBENZOYL-COA THIOESTERASE FAMILY MEMBER"/>
    <property type="match status" value="1"/>
</dbReference>
<comment type="caution">
    <text evidence="1">The sequence shown here is derived from an EMBL/GenBank/DDBJ whole genome shotgun (WGS) entry which is preliminary data.</text>
</comment>
<organism evidence="1 2">
    <name type="scientific">Actinomadura hallensis</name>
    <dbReference type="NCBI Taxonomy" id="337895"/>
    <lineage>
        <taxon>Bacteria</taxon>
        <taxon>Bacillati</taxon>
        <taxon>Actinomycetota</taxon>
        <taxon>Actinomycetes</taxon>
        <taxon>Streptosporangiales</taxon>
        <taxon>Thermomonosporaceae</taxon>
        <taxon>Actinomadura</taxon>
    </lineage>
</organism>
<dbReference type="OrthoDB" id="3683044at2"/>
<dbReference type="CDD" id="cd00586">
    <property type="entry name" value="4HBT"/>
    <property type="match status" value="1"/>
</dbReference>
<dbReference type="RefSeq" id="WP_141970170.1">
    <property type="nucleotide sequence ID" value="NZ_VFPO01000001.1"/>
</dbReference>
<proteinExistence type="predicted"/>
<dbReference type="InterPro" id="IPR029069">
    <property type="entry name" value="HotDog_dom_sf"/>
</dbReference>